<dbReference type="EnsemblPlants" id="AVESA.00010b.r2.1AG0020960.1">
    <property type="protein sequence ID" value="AVESA.00010b.r2.1AG0020960.1.CDS"/>
    <property type="gene ID" value="AVESA.00010b.r2.1AG0020960"/>
</dbReference>
<evidence type="ECO:0000313" key="1">
    <source>
        <dbReference type="EnsemblPlants" id="AVESA.00010b.r2.1AG0020960.1.CDS"/>
    </source>
</evidence>
<sequence>MENAASASRATTSFVGCPDRVRILAVDEDPICLTTLTQMLQRYGYEVTAMSSPEEALREVWQSLEGSSFDLVIAAAHTRGTGMDGFALLEHLHESLPVILFSGEEPFETTLRAIEGGAVDFLIKPLDDHQMRNIWTHVARWRLTAANGSDPPTRGSARVAWSSGEGSSRGIQQQQKKKQCRTTKKTNSNSSSELHALFLQAAELLRGTEGYCPRGIREFLLAQDVEVTLEQAMSLLEMYERDCLTKHLAAKPMAISPRYDNSKNYPPPGSSGPYIRSQGATNIDQTSLLSNHASPVGRGALGNESYRASHVGHLHNNGNHHGSPTCYGNHNNSNSNSNGRYGNGYGHHHGNSNGNGNGNANGYCANDNFYHVGLPANGSSMVSASPSYYNLAYQVQQAMPTTTGLFPGNTTMNDPNPTRQEEFPQASRLSYNSTTGGISMAPWPVPADDDDADLLRSYLGEKDVMLNTAATGMTQGMHGGGAAGQTSSSHPQELTGLFSWETTNGNAAGTSGGSRGLVTGGMECDPSEDDIQELF</sequence>
<keyword evidence="2" id="KW-1185">Reference proteome</keyword>
<dbReference type="Proteomes" id="UP001732700">
    <property type="component" value="Chromosome 1A"/>
</dbReference>
<organism evidence="1 2">
    <name type="scientific">Avena sativa</name>
    <name type="common">Oat</name>
    <dbReference type="NCBI Taxonomy" id="4498"/>
    <lineage>
        <taxon>Eukaryota</taxon>
        <taxon>Viridiplantae</taxon>
        <taxon>Streptophyta</taxon>
        <taxon>Embryophyta</taxon>
        <taxon>Tracheophyta</taxon>
        <taxon>Spermatophyta</taxon>
        <taxon>Magnoliopsida</taxon>
        <taxon>Liliopsida</taxon>
        <taxon>Poales</taxon>
        <taxon>Poaceae</taxon>
        <taxon>BOP clade</taxon>
        <taxon>Pooideae</taxon>
        <taxon>Poodae</taxon>
        <taxon>Poeae</taxon>
        <taxon>Poeae Chloroplast Group 1 (Aveneae type)</taxon>
        <taxon>Aveninae</taxon>
        <taxon>Avena</taxon>
    </lineage>
</organism>
<protein>
    <submittedName>
        <fullName evidence="1">Uncharacterized protein</fullName>
    </submittedName>
</protein>
<reference evidence="1" key="2">
    <citation type="submission" date="2025-09" db="UniProtKB">
        <authorList>
            <consortium name="EnsemblPlants"/>
        </authorList>
    </citation>
    <scope>IDENTIFICATION</scope>
</reference>
<name>A0ACD5TAP4_AVESA</name>
<evidence type="ECO:0000313" key="2">
    <source>
        <dbReference type="Proteomes" id="UP001732700"/>
    </source>
</evidence>
<proteinExistence type="predicted"/>
<accession>A0ACD5TAP4</accession>
<reference evidence="1" key="1">
    <citation type="submission" date="2021-05" db="EMBL/GenBank/DDBJ databases">
        <authorList>
            <person name="Scholz U."/>
            <person name="Mascher M."/>
            <person name="Fiebig A."/>
        </authorList>
    </citation>
    <scope>NUCLEOTIDE SEQUENCE [LARGE SCALE GENOMIC DNA]</scope>
</reference>